<gene>
    <name evidence="3" type="ORF">S03H2_24137</name>
</gene>
<protein>
    <recommendedName>
        <fullName evidence="4">Ketoreductase (KR) domain-containing protein</fullName>
    </recommendedName>
</protein>
<dbReference type="SUPFAM" id="SSF51735">
    <property type="entry name" value="NAD(P)-binding Rossmann-fold domains"/>
    <property type="match status" value="1"/>
</dbReference>
<evidence type="ECO:0008006" key="4">
    <source>
        <dbReference type="Google" id="ProtNLM"/>
    </source>
</evidence>
<name>X1G1Z0_9ZZZZ</name>
<reference evidence="3" key="1">
    <citation type="journal article" date="2014" name="Front. Microbiol.">
        <title>High frequency of phylogenetically diverse reductive dehalogenase-homologous genes in deep subseafloor sedimentary metagenomes.</title>
        <authorList>
            <person name="Kawai M."/>
            <person name="Futagami T."/>
            <person name="Toyoda A."/>
            <person name="Takaki Y."/>
            <person name="Nishi S."/>
            <person name="Hori S."/>
            <person name="Arai W."/>
            <person name="Tsubouchi T."/>
            <person name="Morono Y."/>
            <person name="Uchiyama I."/>
            <person name="Ito T."/>
            <person name="Fujiyama A."/>
            <person name="Inagaki F."/>
            <person name="Takami H."/>
        </authorList>
    </citation>
    <scope>NUCLEOTIDE SEQUENCE</scope>
    <source>
        <strain evidence="3">Expedition CK06-06</strain>
    </source>
</reference>
<comment type="similarity">
    <text evidence="1">Belongs to the short-chain dehydrogenases/reductases (SDR) family.</text>
</comment>
<evidence type="ECO:0000256" key="1">
    <source>
        <dbReference type="ARBA" id="ARBA00006484"/>
    </source>
</evidence>
<keyword evidence="2" id="KW-0560">Oxidoreductase</keyword>
<dbReference type="GO" id="GO:0016491">
    <property type="term" value="F:oxidoreductase activity"/>
    <property type="evidence" value="ECO:0007669"/>
    <property type="project" value="UniProtKB-KW"/>
</dbReference>
<dbReference type="AlphaFoldDB" id="X1G1Z0"/>
<dbReference type="EMBL" id="BARU01013330">
    <property type="protein sequence ID" value="GAH35589.1"/>
    <property type="molecule type" value="Genomic_DNA"/>
</dbReference>
<dbReference type="InterPro" id="IPR002347">
    <property type="entry name" value="SDR_fam"/>
</dbReference>
<comment type="caution">
    <text evidence="3">The sequence shown here is derived from an EMBL/GenBank/DDBJ whole genome shotgun (WGS) entry which is preliminary data.</text>
</comment>
<dbReference type="InterPro" id="IPR036291">
    <property type="entry name" value="NAD(P)-bd_dom_sf"/>
</dbReference>
<accession>X1G1Z0</accession>
<dbReference type="Pfam" id="PF00106">
    <property type="entry name" value="adh_short"/>
    <property type="match status" value="1"/>
</dbReference>
<dbReference type="Gene3D" id="3.40.50.720">
    <property type="entry name" value="NAD(P)-binding Rossmann-like Domain"/>
    <property type="match status" value="1"/>
</dbReference>
<dbReference type="PANTHER" id="PTHR44196:SF1">
    <property type="entry name" value="DEHYDROGENASE_REDUCTASE SDR FAMILY MEMBER 7B"/>
    <property type="match status" value="1"/>
</dbReference>
<dbReference type="PANTHER" id="PTHR44196">
    <property type="entry name" value="DEHYDROGENASE/REDUCTASE SDR FAMILY MEMBER 7B"/>
    <property type="match status" value="1"/>
</dbReference>
<feature type="non-terminal residue" evidence="3">
    <location>
        <position position="1"/>
    </location>
</feature>
<sequence length="101" mass="10708">TNKQTILIAGATGNIGGGAAVALAKRGAKVVLLGRYLEKLKARVNLVQTALSEAQIDYQDTDIAMLVIDFSDMESVKRAAAEAMNRFPMINGLILSVAFLA</sequence>
<proteinExistence type="inferred from homology"/>
<dbReference type="GO" id="GO:0016020">
    <property type="term" value="C:membrane"/>
    <property type="evidence" value="ECO:0007669"/>
    <property type="project" value="TreeGrafter"/>
</dbReference>
<evidence type="ECO:0000256" key="2">
    <source>
        <dbReference type="ARBA" id="ARBA00023002"/>
    </source>
</evidence>
<evidence type="ECO:0000313" key="3">
    <source>
        <dbReference type="EMBL" id="GAH35589.1"/>
    </source>
</evidence>
<organism evidence="3">
    <name type="scientific">marine sediment metagenome</name>
    <dbReference type="NCBI Taxonomy" id="412755"/>
    <lineage>
        <taxon>unclassified sequences</taxon>
        <taxon>metagenomes</taxon>
        <taxon>ecological metagenomes</taxon>
    </lineage>
</organism>